<keyword evidence="3" id="KW-1185">Reference proteome</keyword>
<evidence type="ECO:0000313" key="2">
    <source>
        <dbReference type="EMBL" id="GGO93958.1"/>
    </source>
</evidence>
<name>A0ABQ2NF32_9ACTN</name>
<comment type="caution">
    <text evidence="2">The sequence shown here is derived from an EMBL/GenBank/DDBJ whole genome shotgun (WGS) entry which is preliminary data.</text>
</comment>
<protein>
    <recommendedName>
        <fullName evidence="1">ER-bound oxygenase mpaB/mpaB'/Rubber oxygenase catalytic domain-containing protein</fullName>
    </recommendedName>
</protein>
<sequence length="108" mass="12187">MREAYDAETVDWRMHGMTMRVVPRTYGDLLEFWDHHVENVLELTRAAQGLIDYLCQPWRMDQPWLLEPLWQVAARVGGLPARDLGVQPAGRVGFEEAVARLGLAAAAG</sequence>
<accession>A0ABQ2NF32</accession>
<proteinExistence type="predicted"/>
<dbReference type="EMBL" id="BMNI01000015">
    <property type="protein sequence ID" value="GGO93958.1"/>
    <property type="molecule type" value="Genomic_DNA"/>
</dbReference>
<gene>
    <name evidence="2" type="ORF">GCM10011584_33870</name>
</gene>
<evidence type="ECO:0000259" key="1">
    <source>
        <dbReference type="Pfam" id="PF09995"/>
    </source>
</evidence>
<dbReference type="InterPro" id="IPR018713">
    <property type="entry name" value="MPAB/Lcp_cat_dom"/>
</dbReference>
<organism evidence="2 3">
    <name type="scientific">Nocardioides phosphati</name>
    <dbReference type="NCBI Taxonomy" id="1867775"/>
    <lineage>
        <taxon>Bacteria</taxon>
        <taxon>Bacillati</taxon>
        <taxon>Actinomycetota</taxon>
        <taxon>Actinomycetes</taxon>
        <taxon>Propionibacteriales</taxon>
        <taxon>Nocardioidaceae</taxon>
        <taxon>Nocardioides</taxon>
    </lineage>
</organism>
<dbReference type="Proteomes" id="UP000655410">
    <property type="component" value="Unassembled WGS sequence"/>
</dbReference>
<dbReference type="Pfam" id="PF09995">
    <property type="entry name" value="MPAB_Lcp_cat"/>
    <property type="match status" value="1"/>
</dbReference>
<evidence type="ECO:0000313" key="3">
    <source>
        <dbReference type="Proteomes" id="UP000655410"/>
    </source>
</evidence>
<reference evidence="3" key="1">
    <citation type="journal article" date="2019" name="Int. J. Syst. Evol. Microbiol.">
        <title>The Global Catalogue of Microorganisms (GCM) 10K type strain sequencing project: providing services to taxonomists for standard genome sequencing and annotation.</title>
        <authorList>
            <consortium name="The Broad Institute Genomics Platform"/>
            <consortium name="The Broad Institute Genome Sequencing Center for Infectious Disease"/>
            <person name="Wu L."/>
            <person name="Ma J."/>
        </authorList>
    </citation>
    <scope>NUCLEOTIDE SEQUENCE [LARGE SCALE GENOMIC DNA]</scope>
    <source>
        <strain evidence="3">CGMCC 4.7371</strain>
    </source>
</reference>
<feature type="domain" description="ER-bound oxygenase mpaB/mpaB'/Rubber oxygenase catalytic" evidence="1">
    <location>
        <begin position="5"/>
        <end position="76"/>
    </location>
</feature>